<evidence type="ECO:0000313" key="1">
    <source>
        <dbReference type="EMBL" id="MDX8044983.1"/>
    </source>
</evidence>
<organism evidence="1 2">
    <name type="scientific">Gracilibacillus pellucidus</name>
    <dbReference type="NCBI Taxonomy" id="3095368"/>
    <lineage>
        <taxon>Bacteria</taxon>
        <taxon>Bacillati</taxon>
        <taxon>Bacillota</taxon>
        <taxon>Bacilli</taxon>
        <taxon>Bacillales</taxon>
        <taxon>Bacillaceae</taxon>
        <taxon>Gracilibacillus</taxon>
    </lineage>
</organism>
<dbReference type="EMBL" id="JAWZSR010000001">
    <property type="protein sequence ID" value="MDX8044983.1"/>
    <property type="molecule type" value="Genomic_DNA"/>
</dbReference>
<reference evidence="1" key="1">
    <citation type="submission" date="2023-11" db="EMBL/GenBank/DDBJ databases">
        <title>Gracilibacillus pellucida a moderately halophilic bacterium isolated from saline soil in Xinjiang province.</title>
        <authorList>
            <person name="Zhang Z."/>
            <person name="Tan F."/>
            <person name="Wang Y."/>
            <person name="Xia M."/>
        </authorList>
    </citation>
    <scope>NUCLEOTIDE SEQUENCE</scope>
    <source>
        <strain evidence="1">S3-1-1</strain>
    </source>
</reference>
<keyword evidence="2" id="KW-1185">Reference proteome</keyword>
<gene>
    <name evidence="1" type="ORF">SH601_03205</name>
</gene>
<dbReference type="Proteomes" id="UP001277972">
    <property type="component" value="Unassembled WGS sequence"/>
</dbReference>
<accession>A0ACC6M1Z6</accession>
<protein>
    <submittedName>
        <fullName evidence="1">Uncharacterized protein</fullName>
    </submittedName>
</protein>
<sequence>MQQATNTFFQNSITEFEEKQLMVTKAFYDIASSVDFMPEQAQTYLRQIEQLENKEHQYHIESQAFRKNFETIQQNDYNNFASNYQQILDKLEEKDRKSYGGYWDKATANSLKMFQESLRSSWNNFIGHFSSYENLRLPNENQPLFDIRV</sequence>
<proteinExistence type="predicted"/>
<evidence type="ECO:0000313" key="2">
    <source>
        <dbReference type="Proteomes" id="UP001277972"/>
    </source>
</evidence>
<name>A0ACC6M1Z6_9BACI</name>
<comment type="caution">
    <text evidence="1">The sequence shown here is derived from an EMBL/GenBank/DDBJ whole genome shotgun (WGS) entry which is preliminary data.</text>
</comment>